<protein>
    <submittedName>
        <fullName evidence="2">Uncharacterized protein</fullName>
    </submittedName>
</protein>
<accession>A0A6H2A0S6</accession>
<reference evidence="2" key="1">
    <citation type="submission" date="2020-03" db="EMBL/GenBank/DDBJ databases">
        <title>The deep terrestrial virosphere.</title>
        <authorList>
            <person name="Holmfeldt K."/>
            <person name="Nilsson E."/>
            <person name="Simone D."/>
            <person name="Lopez-Fernandez M."/>
            <person name="Wu X."/>
            <person name="de Brujin I."/>
            <person name="Lundin D."/>
            <person name="Andersson A."/>
            <person name="Bertilsson S."/>
            <person name="Dopson M."/>
        </authorList>
    </citation>
    <scope>NUCLEOTIDE SEQUENCE</scope>
    <source>
        <strain evidence="2">TM448A03460</strain>
    </source>
</reference>
<proteinExistence type="predicted"/>
<feature type="transmembrane region" description="Helical" evidence="1">
    <location>
        <begin position="67"/>
        <end position="88"/>
    </location>
</feature>
<keyword evidence="1" id="KW-1133">Transmembrane helix</keyword>
<keyword evidence="1" id="KW-0472">Membrane</keyword>
<dbReference type="AlphaFoldDB" id="A0A6H2A0S6"/>
<sequence>MNKISLLALIGTGLSLLMLLHSLWQLDLICVQPVWSEYWSSPPGGLFKQPFQCGFWFRTTVGNAYDLYLGMAVVSWFVLLVSLFGLFYNERKKVKKLEKKLRSQQYANR</sequence>
<dbReference type="EMBL" id="MT144416">
    <property type="protein sequence ID" value="QJA53368.1"/>
    <property type="molecule type" value="Genomic_DNA"/>
</dbReference>
<keyword evidence="1" id="KW-0812">Transmembrane</keyword>
<name>A0A6H2A0S6_9ZZZZ</name>
<evidence type="ECO:0000256" key="1">
    <source>
        <dbReference type="SAM" id="Phobius"/>
    </source>
</evidence>
<gene>
    <name evidence="2" type="ORF">TM448A03460_0012</name>
</gene>
<organism evidence="2">
    <name type="scientific">viral metagenome</name>
    <dbReference type="NCBI Taxonomy" id="1070528"/>
    <lineage>
        <taxon>unclassified sequences</taxon>
        <taxon>metagenomes</taxon>
        <taxon>organismal metagenomes</taxon>
    </lineage>
</organism>
<evidence type="ECO:0000313" key="2">
    <source>
        <dbReference type="EMBL" id="QJA53368.1"/>
    </source>
</evidence>